<organism evidence="1 2">
    <name type="scientific">Rhabditophanes sp. KR3021</name>
    <dbReference type="NCBI Taxonomy" id="114890"/>
    <lineage>
        <taxon>Eukaryota</taxon>
        <taxon>Metazoa</taxon>
        <taxon>Ecdysozoa</taxon>
        <taxon>Nematoda</taxon>
        <taxon>Chromadorea</taxon>
        <taxon>Rhabditida</taxon>
        <taxon>Tylenchina</taxon>
        <taxon>Panagrolaimomorpha</taxon>
        <taxon>Strongyloidoidea</taxon>
        <taxon>Alloionematidae</taxon>
        <taxon>Rhabditophanes</taxon>
    </lineage>
</organism>
<sequence>MAGFLLFHTLILLNALHFTLLLVVKATLTDGELFENDKAFQDALLKQEQDDTTFSGYSINSGNAFNSYPQQFTNTNSNGNVCSLPQQIGTGPYRIPRWYYNSIRQKCELFYWSGCCSNGNNHASLGQCQQSCEESPNPCANGPSSNTDSLTKCSTSTQCNPSQFCHIGATVQTTVCCNKPTNTDRCNQPLNIGIGNANLQRWYYNRLTGKCQNCVYKGLQGNENNFLTRFDCENSCLINPCARGSPFQNQGSNVQCSVNNQAACPAGYYCHIGAGPQTTVCCQALGGSPCNEILHSGEGNGNMQRWYYNVVEHDCLPFNYKGIKGSSNNYVTRNQCVAKCPVWKNPCSNGEPMMGSDGKPRKCLNSNGSCPINYFCHVGALDETTVCCPSKTNSCQAPMTIGAGDANLQRWYFDANANQCKSFTYKGLYGTENNFMLKEQCSFCIKWNNPCSQGQPILSNMKPMTCDPNNRSCSNTHYCHVGGTTATTVCCPKDGGNECKLPLNIGEGTETLPRWYFDSIEKQCKQFMYRGLKGNINNYQQKSICEQACPVFVDPCPSSSDISSEKQIYKSCSINNNQCGSNFWCHVGGDLDTSVCCPNCGDICNQIMERGRGNSQLGRFYWNVAQQKCVPFNYCGQKGTQNNFLTSEDCEKTCYEIDNPCAGGSPQLNNLQRPLQCSVASNTCGNTFWCHYGASAQTTVCCPNRVPDPDICSLPMTIGSGSDSLQRYYYDPSCRQCRPFTYSGRQGNQNNFLSAQACQNQCQVYDNVCPAGLPTIDPETNRPIPCTFGSNSCGNSTWCHLGTIPDDYQCCPGPPTNPGACQGLAPEQGVLGNNTEPVTRYYYDLTTLSCKTFLYNGRKGNQNNFLTEKDCADTCNVFNNPCNQNIRLPPTTCSSTLNTCGSDEYCHIGASQATSVCCPSEGNPCILPLLVGNGNTPLTRYYYDQTQFSCQAFTYTGSGGNQNNFLTNEACDQQCAPNPCNNGMPFVGADGRAQSCTSSANVNSCPSNHWCHIGADASTTVCCPDAQNNVCGLPMSTGEGNARLERYYFDFGSKTCQSFIYKGLKGNQNNFLSARACQLACQQLENPCIGQPATSVSGQVLFCSATNKDACPVNFWCHLGATPETTVCCPGATNSCSVPLAPGTGDAGLARWYYSVDEQTCVPFKYNGKRGNQNNFESQAACNRLCPQELCLLSIDEGACNTPSTRYAFDRSTQKCIPFQYSGCGGNLNNFDSMQACVNICSTVGFR</sequence>
<dbReference type="Proteomes" id="UP000095286">
    <property type="component" value="Unplaced"/>
</dbReference>
<evidence type="ECO:0000313" key="2">
    <source>
        <dbReference type="WBParaSite" id="RSKR_0000460800.1"/>
    </source>
</evidence>
<evidence type="ECO:0000313" key="1">
    <source>
        <dbReference type="Proteomes" id="UP000095286"/>
    </source>
</evidence>
<name>A0AC35TV60_9BILA</name>
<proteinExistence type="predicted"/>
<reference evidence="2" key="1">
    <citation type="submission" date="2016-11" db="UniProtKB">
        <authorList>
            <consortium name="WormBaseParasite"/>
        </authorList>
    </citation>
    <scope>IDENTIFICATION</scope>
    <source>
        <strain evidence="2">KR3021</strain>
    </source>
</reference>
<accession>A0AC35TV60</accession>
<protein>
    <submittedName>
        <fullName evidence="2">Kunitz/Bovine pancreatic trypsin inhibitor domain protein</fullName>
    </submittedName>
</protein>
<dbReference type="WBParaSite" id="RSKR_0000460800.1">
    <property type="protein sequence ID" value="RSKR_0000460800.1"/>
    <property type="gene ID" value="RSKR_0000460800"/>
</dbReference>